<dbReference type="GeneID" id="28845533"/>
<accession>A0A179GAN8</accession>
<evidence type="ECO:0000259" key="4">
    <source>
        <dbReference type="Pfam" id="PF00891"/>
    </source>
</evidence>
<dbReference type="AlphaFoldDB" id="A0A179GAN8"/>
<dbReference type="GO" id="GO:0008171">
    <property type="term" value="F:O-methyltransferase activity"/>
    <property type="evidence" value="ECO:0007669"/>
    <property type="project" value="InterPro"/>
</dbReference>
<sequence length="444" mass="49413">MGSMGNSIGRTGAKASVDKLTAISRSIEENTQILTQKLHTQGLGAPSYQADGLADFPLKESDAETLKARQKILSLTKELRDLVLGPREALKQMAMDIVNCIPLHAIYSFKIAEAVPQVGTISYDDLAKEIQRVSGYTVPAFDLRRLLRLAMASNLFCEPKLGQVAHNRSSLLMLEDENLANWVGLYTVDLFLPVGATVSAMQKWPGSQDLTETGVNIAYDHRNTFFAHLQADPTRAKRYELAMRAHSSSEGFDLSHTVHSYPWEKLGNATVVDMGGNEGYVSMAIAEAFPNLTFEVQDLAGMRAKSNTSKVPSHLADRVALTTHDFFNEQPTVAEAYFLRHIFHAFPDKDVVRVLRALVPAMRNGSRVIMNDAVLPAPGAAPPMEEKTFRLLDVLMKTVCNGREREVNDWKALFEEADTRFVWQGAWKSSGKLWFVEAVWQEKQ</sequence>
<dbReference type="KEGG" id="pchm:VFPPC_01768"/>
<evidence type="ECO:0000313" key="5">
    <source>
        <dbReference type="EMBL" id="OAQ74219.1"/>
    </source>
</evidence>
<evidence type="ECO:0000256" key="2">
    <source>
        <dbReference type="ARBA" id="ARBA00022679"/>
    </source>
</evidence>
<dbReference type="Gene3D" id="3.40.50.150">
    <property type="entry name" value="Vaccinia Virus protein VP39"/>
    <property type="match status" value="1"/>
</dbReference>
<name>A0A179GAN8_METCM</name>
<evidence type="ECO:0000313" key="6">
    <source>
        <dbReference type="Proteomes" id="UP000078397"/>
    </source>
</evidence>
<evidence type="ECO:0000256" key="1">
    <source>
        <dbReference type="ARBA" id="ARBA00022603"/>
    </source>
</evidence>
<dbReference type="PANTHER" id="PTHR43712:SF5">
    <property type="entry name" value="O-METHYLTRANSFERASE ASQN-RELATED"/>
    <property type="match status" value="1"/>
</dbReference>
<dbReference type="SUPFAM" id="SSF46785">
    <property type="entry name" value="Winged helix' DNA-binding domain"/>
    <property type="match status" value="1"/>
</dbReference>
<dbReference type="PANTHER" id="PTHR43712">
    <property type="entry name" value="PUTATIVE (AFU_ORTHOLOGUE AFUA_4G14580)-RELATED"/>
    <property type="match status" value="1"/>
</dbReference>
<dbReference type="STRING" id="1380566.A0A179GAN8"/>
<dbReference type="InterPro" id="IPR029063">
    <property type="entry name" value="SAM-dependent_MTases_sf"/>
</dbReference>
<dbReference type="PROSITE" id="PS51683">
    <property type="entry name" value="SAM_OMT_II"/>
    <property type="match status" value="1"/>
</dbReference>
<evidence type="ECO:0000256" key="3">
    <source>
        <dbReference type="ARBA" id="ARBA00022691"/>
    </source>
</evidence>
<organism evidence="5 6">
    <name type="scientific">Pochonia chlamydosporia 170</name>
    <dbReference type="NCBI Taxonomy" id="1380566"/>
    <lineage>
        <taxon>Eukaryota</taxon>
        <taxon>Fungi</taxon>
        <taxon>Dikarya</taxon>
        <taxon>Ascomycota</taxon>
        <taxon>Pezizomycotina</taxon>
        <taxon>Sordariomycetes</taxon>
        <taxon>Hypocreomycetidae</taxon>
        <taxon>Hypocreales</taxon>
        <taxon>Clavicipitaceae</taxon>
        <taxon>Pochonia</taxon>
    </lineage>
</organism>
<keyword evidence="6" id="KW-1185">Reference proteome</keyword>
<dbReference type="InterPro" id="IPR001077">
    <property type="entry name" value="COMT_C"/>
</dbReference>
<dbReference type="InterPro" id="IPR036390">
    <property type="entry name" value="WH_DNA-bd_sf"/>
</dbReference>
<protein>
    <submittedName>
        <fullName evidence="5">O-methyltransferase</fullName>
    </submittedName>
</protein>
<dbReference type="GO" id="GO:0032259">
    <property type="term" value="P:methylation"/>
    <property type="evidence" value="ECO:0007669"/>
    <property type="project" value="UniProtKB-KW"/>
</dbReference>
<dbReference type="EMBL" id="LSBJ02000001">
    <property type="protein sequence ID" value="OAQ74219.1"/>
    <property type="molecule type" value="Genomic_DNA"/>
</dbReference>
<dbReference type="OrthoDB" id="1606438at2759"/>
<comment type="caution">
    <text evidence="5">The sequence shown here is derived from an EMBL/GenBank/DDBJ whole genome shotgun (WGS) entry which is preliminary data.</text>
</comment>
<dbReference type="InterPro" id="IPR016461">
    <property type="entry name" value="COMT-like"/>
</dbReference>
<dbReference type="RefSeq" id="XP_018150302.1">
    <property type="nucleotide sequence ID" value="XM_018281539.1"/>
</dbReference>
<keyword evidence="2" id="KW-0808">Transferase</keyword>
<proteinExistence type="predicted"/>
<gene>
    <name evidence="5" type="ORF">VFPPC_01768</name>
</gene>
<dbReference type="Proteomes" id="UP000078397">
    <property type="component" value="Unassembled WGS sequence"/>
</dbReference>
<dbReference type="Gene3D" id="1.10.10.10">
    <property type="entry name" value="Winged helix-like DNA-binding domain superfamily/Winged helix DNA-binding domain"/>
    <property type="match status" value="1"/>
</dbReference>
<feature type="domain" description="O-methyltransferase C-terminal" evidence="4">
    <location>
        <begin position="224"/>
        <end position="417"/>
    </location>
</feature>
<dbReference type="Pfam" id="PF00891">
    <property type="entry name" value="Methyltransf_2"/>
    <property type="match status" value="1"/>
</dbReference>
<keyword evidence="3" id="KW-0949">S-adenosyl-L-methionine</keyword>
<reference evidence="5 6" key="1">
    <citation type="journal article" date="2016" name="PLoS Pathog.">
        <title>Biosynthesis of antibiotic leucinostatins in bio-control fungus Purpureocillium lilacinum and their inhibition on phytophthora revealed by genome mining.</title>
        <authorList>
            <person name="Wang G."/>
            <person name="Liu Z."/>
            <person name="Lin R."/>
            <person name="Li E."/>
            <person name="Mao Z."/>
            <person name="Ling J."/>
            <person name="Yang Y."/>
            <person name="Yin W.B."/>
            <person name="Xie B."/>
        </authorList>
    </citation>
    <scope>NUCLEOTIDE SEQUENCE [LARGE SCALE GENOMIC DNA]</scope>
    <source>
        <strain evidence="5">170</strain>
    </source>
</reference>
<dbReference type="InterPro" id="IPR036388">
    <property type="entry name" value="WH-like_DNA-bd_sf"/>
</dbReference>
<keyword evidence="1" id="KW-0489">Methyltransferase</keyword>
<dbReference type="SUPFAM" id="SSF53335">
    <property type="entry name" value="S-adenosyl-L-methionine-dependent methyltransferases"/>
    <property type="match status" value="1"/>
</dbReference>